<evidence type="ECO:0000313" key="3">
    <source>
        <dbReference type="Proteomes" id="UP000712713"/>
    </source>
</evidence>
<reference evidence="2" key="1">
    <citation type="journal article" date="2021" name="PeerJ">
        <title>Extensive microbial diversity within the chicken gut microbiome revealed by metagenomics and culture.</title>
        <authorList>
            <person name="Gilroy R."/>
            <person name="Ravi A."/>
            <person name="Getino M."/>
            <person name="Pursley I."/>
            <person name="Horton D.L."/>
            <person name="Alikhan N.F."/>
            <person name="Baker D."/>
            <person name="Gharbi K."/>
            <person name="Hall N."/>
            <person name="Watson M."/>
            <person name="Adriaenssens E.M."/>
            <person name="Foster-Nyarko E."/>
            <person name="Jarju S."/>
            <person name="Secka A."/>
            <person name="Antonio M."/>
            <person name="Oren A."/>
            <person name="Chaudhuri R.R."/>
            <person name="La Ragione R."/>
            <person name="Hildebrand F."/>
            <person name="Pallen M.J."/>
        </authorList>
    </citation>
    <scope>NUCLEOTIDE SEQUENCE</scope>
    <source>
        <strain evidence="2">ChiGjej3B3-7470</strain>
    </source>
</reference>
<feature type="transmembrane region" description="Helical" evidence="1">
    <location>
        <begin position="26"/>
        <end position="46"/>
    </location>
</feature>
<gene>
    <name evidence="2" type="ORF">K8V15_07440</name>
</gene>
<feature type="transmembrane region" description="Helical" evidence="1">
    <location>
        <begin position="76"/>
        <end position="96"/>
    </location>
</feature>
<keyword evidence="1" id="KW-1133">Transmembrane helix</keyword>
<sequence length="221" mass="23136">MASLFFGSAFAQRGLTDASGFRLTNWMLAGSLAAGIGVGVVVGLCLRHRIPPAPTSETPADARNLSWTGRLRPSTAGTIVLVCAIALTLAVGIWMWMTSGLWFVVLIGALLIPLLPLLSATVSVNADGLRVSASGVTLMRVPRERFKEAHVTTVTPLGEYGGWGPRAGFDGSWGWVTTAGEALRVSRHDTSDLVFTVDDATAAATTINALAVSTDETPVGE</sequence>
<name>A0A921EQQ7_9ACTN</name>
<dbReference type="AlphaFoldDB" id="A0A921EQQ7"/>
<comment type="caution">
    <text evidence="2">The sequence shown here is derived from an EMBL/GenBank/DDBJ whole genome shotgun (WGS) entry which is preliminary data.</text>
</comment>
<feature type="transmembrane region" description="Helical" evidence="1">
    <location>
        <begin position="102"/>
        <end position="124"/>
    </location>
</feature>
<proteinExistence type="predicted"/>
<organism evidence="2 3">
    <name type="scientific">Tessaracoccus flavescens</name>
    <dbReference type="NCBI Taxonomy" id="399497"/>
    <lineage>
        <taxon>Bacteria</taxon>
        <taxon>Bacillati</taxon>
        <taxon>Actinomycetota</taxon>
        <taxon>Actinomycetes</taxon>
        <taxon>Propionibacteriales</taxon>
        <taxon>Propionibacteriaceae</taxon>
        <taxon>Tessaracoccus</taxon>
    </lineage>
</organism>
<evidence type="ECO:0000256" key="1">
    <source>
        <dbReference type="SAM" id="Phobius"/>
    </source>
</evidence>
<reference evidence="2" key="2">
    <citation type="submission" date="2021-09" db="EMBL/GenBank/DDBJ databases">
        <authorList>
            <person name="Gilroy R."/>
        </authorList>
    </citation>
    <scope>NUCLEOTIDE SEQUENCE</scope>
    <source>
        <strain evidence="2">ChiGjej3B3-7470</strain>
    </source>
</reference>
<keyword evidence="1" id="KW-0472">Membrane</keyword>
<keyword evidence="1" id="KW-0812">Transmembrane</keyword>
<evidence type="ECO:0000313" key="2">
    <source>
        <dbReference type="EMBL" id="HJE51796.1"/>
    </source>
</evidence>
<protein>
    <submittedName>
        <fullName evidence="2">Uncharacterized protein</fullName>
    </submittedName>
</protein>
<accession>A0A921EQQ7</accession>
<dbReference type="Proteomes" id="UP000712713">
    <property type="component" value="Unassembled WGS sequence"/>
</dbReference>
<dbReference type="EMBL" id="DYZF01000187">
    <property type="protein sequence ID" value="HJE51796.1"/>
    <property type="molecule type" value="Genomic_DNA"/>
</dbReference>